<name>A0A2V5GY88_ASPV1</name>
<dbReference type="PROSITE" id="PS50920">
    <property type="entry name" value="SOLCAR"/>
    <property type="match status" value="1"/>
</dbReference>
<keyword evidence="8" id="KW-1185">Reference proteome</keyword>
<comment type="subcellular location">
    <subcellularLocation>
        <location evidence="1">Membrane</location>
        <topology evidence="1">Multi-pass membrane protein</topology>
    </subcellularLocation>
</comment>
<dbReference type="SUPFAM" id="SSF103506">
    <property type="entry name" value="Mitochondrial carrier"/>
    <property type="match status" value="1"/>
</dbReference>
<dbReference type="InterPro" id="IPR018108">
    <property type="entry name" value="MCP_transmembrane"/>
</dbReference>
<keyword evidence="2 6" id="KW-0812">Transmembrane</keyword>
<protein>
    <submittedName>
        <fullName evidence="7">Uncharacterized protein</fullName>
    </submittedName>
</protein>
<keyword evidence="4" id="KW-1133">Transmembrane helix</keyword>
<reference evidence="7 8" key="1">
    <citation type="submission" date="2018-02" db="EMBL/GenBank/DDBJ databases">
        <title>The genomes of Aspergillus section Nigri reveals drivers in fungal speciation.</title>
        <authorList>
            <consortium name="DOE Joint Genome Institute"/>
            <person name="Vesth T.C."/>
            <person name="Nybo J."/>
            <person name="Theobald S."/>
            <person name="Brandl J."/>
            <person name="Frisvad J.C."/>
            <person name="Nielsen K.F."/>
            <person name="Lyhne E.K."/>
            <person name="Kogle M.E."/>
            <person name="Kuo A."/>
            <person name="Riley R."/>
            <person name="Clum A."/>
            <person name="Nolan M."/>
            <person name="Lipzen A."/>
            <person name="Salamov A."/>
            <person name="Henrissat B."/>
            <person name="Wiebenga A."/>
            <person name="De vries R.P."/>
            <person name="Grigoriev I.V."/>
            <person name="Mortensen U.H."/>
            <person name="Andersen M.R."/>
            <person name="Baker S.E."/>
        </authorList>
    </citation>
    <scope>NUCLEOTIDE SEQUENCE [LARGE SCALE GENOMIC DNA]</scope>
    <source>
        <strain evidence="7 8">CBS 115571</strain>
    </source>
</reference>
<dbReference type="InterPro" id="IPR023395">
    <property type="entry name" value="MCP_dom_sf"/>
</dbReference>
<evidence type="ECO:0000256" key="4">
    <source>
        <dbReference type="ARBA" id="ARBA00022989"/>
    </source>
</evidence>
<evidence type="ECO:0000313" key="7">
    <source>
        <dbReference type="EMBL" id="PYI16091.1"/>
    </source>
</evidence>
<evidence type="ECO:0000256" key="5">
    <source>
        <dbReference type="ARBA" id="ARBA00023136"/>
    </source>
</evidence>
<evidence type="ECO:0000313" key="8">
    <source>
        <dbReference type="Proteomes" id="UP000249829"/>
    </source>
</evidence>
<dbReference type="Proteomes" id="UP000249829">
    <property type="component" value="Unassembled WGS sequence"/>
</dbReference>
<keyword evidence="3" id="KW-0999">Mitochondrion inner membrane</keyword>
<dbReference type="AlphaFoldDB" id="A0A2V5GY88"/>
<evidence type="ECO:0000256" key="6">
    <source>
        <dbReference type="PROSITE-ProRule" id="PRU00282"/>
    </source>
</evidence>
<gene>
    <name evidence="7" type="ORF">BO99DRAFT_232303</name>
</gene>
<dbReference type="STRING" id="1450538.A0A2V5GY88"/>
<feature type="repeat" description="Solcar" evidence="6">
    <location>
        <begin position="10"/>
        <end position="101"/>
    </location>
</feature>
<evidence type="ECO:0000256" key="1">
    <source>
        <dbReference type="ARBA" id="ARBA00004141"/>
    </source>
</evidence>
<sequence length="110" mass="12021">MLSFSVPDLLRFQFPNRTLVTFSSINVQIQRRQGTAQCEQEGKPGSLPLPPPSYHSLLLAVTHIVQEEGFPGLYQGLSSSILNTVVHEPFLLLLVDPCAGRVPEVLPGIA</sequence>
<organism evidence="7 8">
    <name type="scientific">Aspergillus violaceofuscus (strain CBS 115571)</name>
    <dbReference type="NCBI Taxonomy" id="1450538"/>
    <lineage>
        <taxon>Eukaryota</taxon>
        <taxon>Fungi</taxon>
        <taxon>Dikarya</taxon>
        <taxon>Ascomycota</taxon>
        <taxon>Pezizomycotina</taxon>
        <taxon>Eurotiomycetes</taxon>
        <taxon>Eurotiomycetidae</taxon>
        <taxon>Eurotiales</taxon>
        <taxon>Aspergillaceae</taxon>
        <taxon>Aspergillus</taxon>
    </lineage>
</organism>
<keyword evidence="5 6" id="KW-0472">Membrane</keyword>
<dbReference type="GO" id="GO:0016020">
    <property type="term" value="C:membrane"/>
    <property type="evidence" value="ECO:0007669"/>
    <property type="project" value="UniProtKB-SubCell"/>
</dbReference>
<proteinExistence type="predicted"/>
<dbReference type="EMBL" id="KZ825174">
    <property type="protein sequence ID" value="PYI16091.1"/>
    <property type="molecule type" value="Genomic_DNA"/>
</dbReference>
<accession>A0A2V5GY88</accession>
<evidence type="ECO:0000256" key="3">
    <source>
        <dbReference type="ARBA" id="ARBA00022792"/>
    </source>
</evidence>
<keyword evidence="3" id="KW-0496">Mitochondrion</keyword>
<dbReference type="Gene3D" id="1.50.40.10">
    <property type="entry name" value="Mitochondrial carrier domain"/>
    <property type="match status" value="1"/>
</dbReference>
<evidence type="ECO:0000256" key="2">
    <source>
        <dbReference type="ARBA" id="ARBA00022692"/>
    </source>
</evidence>